<dbReference type="Proteomes" id="UP001595897">
    <property type="component" value="Unassembled WGS sequence"/>
</dbReference>
<dbReference type="Pfam" id="PF25881">
    <property type="entry name" value="HH_YBHG"/>
    <property type="match status" value="1"/>
</dbReference>
<evidence type="ECO:0000259" key="3">
    <source>
        <dbReference type="Pfam" id="PF25881"/>
    </source>
</evidence>
<dbReference type="EMBL" id="JBHSGU010000001">
    <property type="protein sequence ID" value="MFC4698672.1"/>
    <property type="molecule type" value="Genomic_DNA"/>
</dbReference>
<sequence length="321" mass="34902">MKKHSNMYLKVCAVALVLFLSACSEPAPKISGYVEGEYVLMAPLESAEIIKVHVRRGDTVERGQTIVSLDTRDAEINLARSKASLQKLKAELNDLMVGKRSEEIAAMQATEKSLNAQVEEAKRTLQREERLLNAGQDSRANFDKASTELAVKEAELEQLKANLALAKLPARNDKISAALAAVEEQQQAVSLAQLRLNQREITAPSAGTVFDVIRREGELAGPQAPVLSLLPDNAVLAKLYVPQNKLSSFTVGGDISLTCDGCDDIKNATVTYISDSPEFTPQVIYSTESRQKLVYLIEARPNTAASSLTPGQIVSYSEAKN</sequence>
<evidence type="ECO:0000256" key="2">
    <source>
        <dbReference type="SAM" id="SignalP"/>
    </source>
</evidence>
<feature type="coiled-coil region" evidence="1">
    <location>
        <begin position="71"/>
        <end position="162"/>
    </location>
</feature>
<evidence type="ECO:0000256" key="1">
    <source>
        <dbReference type="SAM" id="Coils"/>
    </source>
</evidence>
<dbReference type="PROSITE" id="PS51257">
    <property type="entry name" value="PROKAR_LIPOPROTEIN"/>
    <property type="match status" value="1"/>
</dbReference>
<protein>
    <submittedName>
        <fullName evidence="4">HlyD family secretion protein</fullName>
    </submittedName>
</protein>
<proteinExistence type="predicted"/>
<evidence type="ECO:0000313" key="5">
    <source>
        <dbReference type="Proteomes" id="UP001595897"/>
    </source>
</evidence>
<organism evidence="4 5">
    <name type="scientific">Glaciecola siphonariae</name>
    <dbReference type="NCBI Taxonomy" id="521012"/>
    <lineage>
        <taxon>Bacteria</taxon>
        <taxon>Pseudomonadati</taxon>
        <taxon>Pseudomonadota</taxon>
        <taxon>Gammaproteobacteria</taxon>
        <taxon>Alteromonadales</taxon>
        <taxon>Alteromonadaceae</taxon>
        <taxon>Glaciecola</taxon>
    </lineage>
</organism>
<dbReference type="SUPFAM" id="SSF111369">
    <property type="entry name" value="HlyD-like secretion proteins"/>
    <property type="match status" value="1"/>
</dbReference>
<evidence type="ECO:0000313" key="4">
    <source>
        <dbReference type="EMBL" id="MFC4698672.1"/>
    </source>
</evidence>
<keyword evidence="5" id="KW-1185">Reference proteome</keyword>
<keyword evidence="1" id="KW-0175">Coiled coil</keyword>
<dbReference type="PANTHER" id="PTHR30438">
    <property type="entry name" value="36 KDA ANTIGEN-RELATED"/>
    <property type="match status" value="1"/>
</dbReference>
<dbReference type="InterPro" id="IPR059052">
    <property type="entry name" value="HH_YbhG-like"/>
</dbReference>
<dbReference type="InterPro" id="IPR030190">
    <property type="entry name" value="MacA_alpha-hairpin_sf"/>
</dbReference>
<comment type="caution">
    <text evidence="4">The sequence shown here is derived from an EMBL/GenBank/DDBJ whole genome shotgun (WGS) entry which is preliminary data.</text>
</comment>
<accession>A0ABV9LQD4</accession>
<dbReference type="Gene3D" id="2.40.50.100">
    <property type="match status" value="1"/>
</dbReference>
<dbReference type="PANTHER" id="PTHR30438:SF2">
    <property type="entry name" value="MEMBRANE PROTEIN"/>
    <property type="match status" value="1"/>
</dbReference>
<feature type="signal peptide" evidence="2">
    <location>
        <begin position="1"/>
        <end position="26"/>
    </location>
</feature>
<keyword evidence="2" id="KW-0732">Signal</keyword>
<feature type="chain" id="PRO_5046045700" evidence="2">
    <location>
        <begin position="27"/>
        <end position="321"/>
    </location>
</feature>
<gene>
    <name evidence="4" type="ORF">ACFO4O_00675</name>
</gene>
<dbReference type="Gene3D" id="6.10.140.1990">
    <property type="match status" value="1"/>
</dbReference>
<dbReference type="RefSeq" id="WP_382405291.1">
    <property type="nucleotide sequence ID" value="NZ_JBHSGU010000001.1"/>
</dbReference>
<reference evidence="5" key="1">
    <citation type="journal article" date="2019" name="Int. J. Syst. Evol. Microbiol.">
        <title>The Global Catalogue of Microorganisms (GCM) 10K type strain sequencing project: providing services to taxonomists for standard genome sequencing and annotation.</title>
        <authorList>
            <consortium name="The Broad Institute Genomics Platform"/>
            <consortium name="The Broad Institute Genome Sequencing Center for Infectious Disease"/>
            <person name="Wu L."/>
            <person name="Ma J."/>
        </authorList>
    </citation>
    <scope>NUCLEOTIDE SEQUENCE [LARGE SCALE GENOMIC DNA]</scope>
    <source>
        <strain evidence="5">KACC 12507</strain>
    </source>
</reference>
<feature type="domain" description="YbhG-like alpha-helical hairpin" evidence="3">
    <location>
        <begin position="69"/>
        <end position="197"/>
    </location>
</feature>
<name>A0ABV9LQD4_9ALTE</name>